<dbReference type="Pfam" id="PF01980">
    <property type="entry name" value="TrmO_N"/>
    <property type="match status" value="1"/>
</dbReference>
<dbReference type="GeneID" id="10278960"/>
<dbReference type="InterPro" id="IPR023370">
    <property type="entry name" value="TrmO-like_N"/>
</dbReference>
<organism evidence="4 5">
    <name type="scientific">Methanobacterium lacus (strain AL-21)</name>
    <dbReference type="NCBI Taxonomy" id="877455"/>
    <lineage>
        <taxon>Archaea</taxon>
        <taxon>Methanobacteriati</taxon>
        <taxon>Methanobacteriota</taxon>
        <taxon>Methanomada group</taxon>
        <taxon>Methanobacteria</taxon>
        <taxon>Methanobacteriales</taxon>
        <taxon>Methanobacteriaceae</taxon>
        <taxon>Methanobacterium</taxon>
    </lineage>
</organism>
<evidence type="ECO:0000313" key="5">
    <source>
        <dbReference type="Proteomes" id="UP000007490"/>
    </source>
</evidence>
<dbReference type="PANTHER" id="PTHR12818">
    <property type="entry name" value="TRNA (ADENINE(37)-N6)-METHYLTRANSFERASE"/>
    <property type="match status" value="1"/>
</dbReference>
<dbReference type="InterPro" id="IPR036413">
    <property type="entry name" value="YaeB-like_sf"/>
</dbReference>
<accession>F0T765</accession>
<reference evidence="5" key="1">
    <citation type="submission" date="2011-02" db="EMBL/GenBank/DDBJ databases">
        <title>Complete sequence of Methanobacterium sp. AL-21.</title>
        <authorList>
            <consortium name="US DOE Joint Genome Institute"/>
            <person name="Lucas S."/>
            <person name="Copeland A."/>
            <person name="Lapidus A."/>
            <person name="Cheng J.-F."/>
            <person name="Goodwin L."/>
            <person name="Pitluck S."/>
            <person name="Chertkov O."/>
            <person name="Detter J.C."/>
            <person name="Han C."/>
            <person name="Tapia R."/>
            <person name="Land M."/>
            <person name="Hauser L."/>
            <person name="Kyrpides N."/>
            <person name="Ivanova N."/>
            <person name="Mikhailova N."/>
            <person name="Pagani I."/>
            <person name="Cadillo-Quiroz H."/>
            <person name="Imachi H."/>
            <person name="Zinder S."/>
            <person name="Liu W."/>
            <person name="Woyke T."/>
        </authorList>
    </citation>
    <scope>NUCLEOTIDE SEQUENCE [LARGE SCALE GENOMIC DNA]</scope>
    <source>
        <strain evidence="5">AL-21</strain>
    </source>
</reference>
<name>F0T765_METLA</name>
<dbReference type="Proteomes" id="UP000007490">
    <property type="component" value="Chromosome"/>
</dbReference>
<dbReference type="STRING" id="877455.Metbo_2486"/>
<dbReference type="NCBIfam" id="TIGR00104">
    <property type="entry name" value="tRNA_TsaA"/>
    <property type="match status" value="1"/>
</dbReference>
<dbReference type="InterPro" id="IPR040372">
    <property type="entry name" value="YaeB-like"/>
</dbReference>
<evidence type="ECO:0000259" key="3">
    <source>
        <dbReference type="PROSITE" id="PS51668"/>
    </source>
</evidence>
<comment type="similarity">
    <text evidence="2">Belongs to the tRNA methyltransferase O family.</text>
</comment>
<proteinExistence type="inferred from homology"/>
<dbReference type="InterPro" id="IPR036414">
    <property type="entry name" value="YaeB_N_sf"/>
</dbReference>
<reference evidence="4 5" key="2">
    <citation type="journal article" date="2014" name="Int. J. Syst. Evol. Microbiol.">
        <title>Methanobacterium paludis sp. nov. and a novel strain of Methanobacterium lacus isolated from northern peatlands.</title>
        <authorList>
            <person name="Cadillo-Quiroz H."/>
            <person name="Brauer S.L."/>
            <person name="Goodson N."/>
            <person name="Yavitt J.B."/>
            <person name="Zinder S.H."/>
        </authorList>
    </citation>
    <scope>NUCLEOTIDE SEQUENCE [LARGE SCALE GENOMIC DNA]</scope>
    <source>
        <strain evidence="4 5">AL-21</strain>
    </source>
</reference>
<dbReference type="OrthoDB" id="40408at2157"/>
<evidence type="ECO:0000313" key="4">
    <source>
        <dbReference type="EMBL" id="ADZ10699.1"/>
    </source>
</evidence>
<gene>
    <name evidence="4" type="ordered locus">Metbo_2486</name>
</gene>
<protein>
    <submittedName>
        <fullName evidence="4">Uncharacterized protein family UPF0066</fullName>
    </submittedName>
</protein>
<dbReference type="PANTHER" id="PTHR12818:SF0">
    <property type="entry name" value="TRNA (ADENINE(37)-N6)-METHYLTRANSFERASE"/>
    <property type="match status" value="1"/>
</dbReference>
<evidence type="ECO:0000256" key="1">
    <source>
        <dbReference type="ARBA" id="ARBA00022691"/>
    </source>
</evidence>
<dbReference type="RefSeq" id="WP_013646050.1">
    <property type="nucleotide sequence ID" value="NC_015216.1"/>
</dbReference>
<evidence type="ECO:0000256" key="2">
    <source>
        <dbReference type="ARBA" id="ARBA00033753"/>
    </source>
</evidence>
<dbReference type="Gene3D" id="2.40.30.70">
    <property type="entry name" value="YaeB-like"/>
    <property type="match status" value="1"/>
</dbReference>
<dbReference type="KEGG" id="mel:Metbo_2486"/>
<dbReference type="AlphaFoldDB" id="F0T765"/>
<feature type="domain" description="TsaA-like" evidence="3">
    <location>
        <begin position="6"/>
        <end position="137"/>
    </location>
</feature>
<dbReference type="SUPFAM" id="SSF118196">
    <property type="entry name" value="YaeB-like"/>
    <property type="match status" value="1"/>
</dbReference>
<dbReference type="HOGENOM" id="CLU_013458_2_0_2"/>
<sequence>MKTIEFKTIGTIHTPFKDLEGMPIQPIGARGVKGQIELEKEYEDGLKDLDGFSHIILIYHLHLCNGHLLEVKPFLDTEKRGIFATRSPKRPNQIGISVVRLENIEGSTLHVQDVDVVDGTPLLDIKPYIPHFDKHEADEVSIGWFEDKHQEASDKRSDRRFIDD</sequence>
<dbReference type="CDD" id="cd09281">
    <property type="entry name" value="UPF0066"/>
    <property type="match status" value="1"/>
</dbReference>
<dbReference type="eggNOG" id="arCOG00761">
    <property type="taxonomic scope" value="Archaea"/>
</dbReference>
<keyword evidence="1" id="KW-0949">S-adenosyl-L-methionine</keyword>
<dbReference type="EMBL" id="CP002551">
    <property type="protein sequence ID" value="ADZ10699.1"/>
    <property type="molecule type" value="Genomic_DNA"/>
</dbReference>
<keyword evidence="5" id="KW-1185">Reference proteome</keyword>
<dbReference type="PROSITE" id="PS51668">
    <property type="entry name" value="TSAA_2"/>
    <property type="match status" value="1"/>
</dbReference>